<feature type="signal peptide" evidence="2">
    <location>
        <begin position="1"/>
        <end position="22"/>
    </location>
</feature>
<reference evidence="3 4" key="1">
    <citation type="submission" date="2019-09" db="EMBL/GenBank/DDBJ databases">
        <title>Draft genome sequence of various Type strains from the CCUG.</title>
        <authorList>
            <person name="Pineiro-Iglesias B."/>
            <person name="Tunovic T."/>
            <person name="Unosson C."/>
            <person name="Inganas E."/>
            <person name="Ohlen M."/>
            <person name="Cardew S."/>
            <person name="Jensie-Markopoulos S."/>
            <person name="Salva-Serra F."/>
            <person name="Jaen-Luchoro D."/>
            <person name="Karlsson R."/>
            <person name="Svensson-Stadler L."/>
            <person name="Chun J."/>
            <person name="Moore E."/>
        </authorList>
    </citation>
    <scope>NUCLEOTIDE SEQUENCE [LARGE SCALE GENOMIC DNA]</scope>
    <source>
        <strain evidence="3 4">CCUG 32756T</strain>
    </source>
</reference>
<dbReference type="AlphaFoldDB" id="A0A5M9QUU9"/>
<name>A0A5M9QUU9_9HELI</name>
<evidence type="ECO:0000313" key="3">
    <source>
        <dbReference type="EMBL" id="KAA8711532.1"/>
    </source>
</evidence>
<feature type="region of interest" description="Disordered" evidence="1">
    <location>
        <begin position="402"/>
        <end position="423"/>
    </location>
</feature>
<dbReference type="PANTHER" id="PTHR13891">
    <property type="entry name" value="CYTOCHROME C OXIDASE ASSEMBLY FACTOR 7"/>
    <property type="match status" value="1"/>
</dbReference>
<protein>
    <submittedName>
        <fullName evidence="3">Sel1 repeat family protein</fullName>
    </submittedName>
</protein>
<dbReference type="InterPro" id="IPR040239">
    <property type="entry name" value="HcpB-like"/>
</dbReference>
<dbReference type="PANTHER" id="PTHR13891:SF1">
    <property type="entry name" value="CYTOCHROME C OXIDASE ASSEMBLY FACTOR 7"/>
    <property type="match status" value="1"/>
</dbReference>
<gene>
    <name evidence="3" type="ORF">F4V45_00720</name>
</gene>
<dbReference type="RefSeq" id="WP_150336616.1">
    <property type="nucleotide sequence ID" value="NZ_JAERIX010000005.1"/>
</dbReference>
<evidence type="ECO:0000313" key="4">
    <source>
        <dbReference type="Proteomes" id="UP000323707"/>
    </source>
</evidence>
<dbReference type="Gene3D" id="1.25.40.10">
    <property type="entry name" value="Tetratricopeptide repeat domain"/>
    <property type="match status" value="1"/>
</dbReference>
<dbReference type="InterPro" id="IPR011990">
    <property type="entry name" value="TPR-like_helical_dom_sf"/>
</dbReference>
<evidence type="ECO:0000256" key="2">
    <source>
        <dbReference type="SAM" id="SignalP"/>
    </source>
</evidence>
<comment type="caution">
    <text evidence="3">The sequence shown here is derived from an EMBL/GenBank/DDBJ whole genome shotgun (WGS) entry which is preliminary data.</text>
</comment>
<sequence length="810" mass="89382">MIRLLVVRLCGFVGVLCTLSMANAPATLERFVPLVLESKQSKVDSSSAKPQATLPPLSKTPQVRLWDLSGQYVEQFSPAIAHLRKLATTQEQRDFVKAYEVFFRVALLRFATEYVRDNGGLAAFFDTDSIVESKIVVPKEEHAHKKIELAWESFLAEQNAFVLSFGGEFFHFLSSYKPPKVCISGGCGHESELFNLANTFRSLQSKDPQLQEVLGYGMQGFALFALVANIQDSGELFKDLGFESLRAYPSKELEPLIKELQGFEDNAWFGAFLGYFAHEYLSRLYRAKYLLRLYTQKSKTKQILESMAQSGLAPCLDSAILPKQAQKLCLQGAYISQSDLPDMVRGERVFFLQDRQNCFELYYTQDREQDKAKDSTHLRLIPSPTNTSAMCQTLQKSAQKLVQESLEESLQDPAPPAPAPIDSALSPKQQAILARIQSPSFALDLQDFSKLSSEKISELCQKGSIKACQITAARTKDLSLLLANCKAGVGESCAMFSELVLSGQATSKDEAKGRDTKKGAEKAKGSKVGITEVLESSKRGCELGHSGSCAMLGELLALRQEQIKHFASKGIDVSSLPRDLAGSLPYLQKSCARGEELGCLGLLARAKEYEAAKIVDSAKELVASACAPLEYLLEGCDKTKANAILEVQKTFMLKVIYKDGKLTKADLAQFEKVCKDGSNLACRTLMRSYDKVYDSPKKYRDSLRAVAELACARDDSESCAVLAGLESTKSKGGIKQAQLYKKACDLLEIERAGYVDRLRLNSYASCSKVGDAFWLGKGAGKDRQKAQIYYYQACENGEDGACDKLHSTLR</sequence>
<proteinExistence type="predicted"/>
<dbReference type="EMBL" id="VXKE01000001">
    <property type="protein sequence ID" value="KAA8711532.1"/>
    <property type="molecule type" value="Genomic_DNA"/>
</dbReference>
<organism evidence="3 4">
    <name type="scientific">Helicobacter canis</name>
    <dbReference type="NCBI Taxonomy" id="29419"/>
    <lineage>
        <taxon>Bacteria</taxon>
        <taxon>Pseudomonadati</taxon>
        <taxon>Campylobacterota</taxon>
        <taxon>Epsilonproteobacteria</taxon>
        <taxon>Campylobacterales</taxon>
        <taxon>Helicobacteraceae</taxon>
        <taxon>Helicobacter</taxon>
    </lineage>
</organism>
<dbReference type="Proteomes" id="UP000323707">
    <property type="component" value="Unassembled WGS sequence"/>
</dbReference>
<dbReference type="SUPFAM" id="SSF81901">
    <property type="entry name" value="HCP-like"/>
    <property type="match status" value="1"/>
</dbReference>
<feature type="chain" id="PRO_5024302998" evidence="2">
    <location>
        <begin position="23"/>
        <end position="810"/>
    </location>
</feature>
<evidence type="ECO:0000256" key="1">
    <source>
        <dbReference type="SAM" id="MobiDB-lite"/>
    </source>
</evidence>
<keyword evidence="2" id="KW-0732">Signal</keyword>
<accession>A0A5M9QUU9</accession>